<comment type="caution">
    <text evidence="1">The sequence shown here is derived from an EMBL/GenBank/DDBJ whole genome shotgun (WGS) entry which is preliminary data.</text>
</comment>
<accession>A0ABM9JR53</accession>
<dbReference type="Proteomes" id="UP001189616">
    <property type="component" value="Unassembled WGS sequence"/>
</dbReference>
<gene>
    <name evidence="1" type="ORF">LMG7141_03848</name>
</gene>
<sequence length="200" mass="22260">MKLNCIILLGLIFSNLSHGKDVPGCMAIELKNGMSAIFPVIKERPTWKWYRTEATRETAEYAWVAEPGFILMNSGKKLFQGNGMAFIAFIGAMDLRNITPGSGNLEDLISSAEKIAYLTGSDKSRLHENLDFVRRSRVNAKLLNNDAIMLATVNKASTEAAKKSNPTHMKMRAILPYAGESYECIVEIKKINNSVKMINE</sequence>
<protein>
    <submittedName>
        <fullName evidence="1">Uncharacterized protein</fullName>
    </submittedName>
</protein>
<evidence type="ECO:0000313" key="2">
    <source>
        <dbReference type="Proteomes" id="UP001189616"/>
    </source>
</evidence>
<dbReference type="EMBL" id="CATYWO010000008">
    <property type="protein sequence ID" value="CAJ0800615.1"/>
    <property type="molecule type" value="Genomic_DNA"/>
</dbReference>
<proteinExistence type="predicted"/>
<organism evidence="1 2">
    <name type="scientific">Ralstonia condita</name>
    <dbReference type="NCBI Taxonomy" id="3058600"/>
    <lineage>
        <taxon>Bacteria</taxon>
        <taxon>Pseudomonadati</taxon>
        <taxon>Pseudomonadota</taxon>
        <taxon>Betaproteobacteria</taxon>
        <taxon>Burkholderiales</taxon>
        <taxon>Burkholderiaceae</taxon>
        <taxon>Ralstonia</taxon>
    </lineage>
</organism>
<evidence type="ECO:0000313" key="1">
    <source>
        <dbReference type="EMBL" id="CAJ0800615.1"/>
    </source>
</evidence>
<keyword evidence="2" id="KW-1185">Reference proteome</keyword>
<reference evidence="1 2" key="1">
    <citation type="submission" date="2023-07" db="EMBL/GenBank/DDBJ databases">
        <authorList>
            <person name="Peeters C."/>
        </authorList>
    </citation>
    <scope>NUCLEOTIDE SEQUENCE [LARGE SCALE GENOMIC DNA]</scope>
    <source>
        <strain evidence="1 2">LMG 7141</strain>
    </source>
</reference>
<name>A0ABM9JR53_9RALS</name>